<evidence type="ECO:0000313" key="3">
    <source>
        <dbReference type="Proteomes" id="UP000193648"/>
    </source>
</evidence>
<proteinExistence type="predicted"/>
<feature type="compositionally biased region" description="Low complexity" evidence="1">
    <location>
        <begin position="87"/>
        <end position="99"/>
    </location>
</feature>
<gene>
    <name evidence="2" type="ORF">BCR41DRAFT_396765</name>
</gene>
<dbReference type="AlphaFoldDB" id="A0A1Y2GL18"/>
<feature type="region of interest" description="Disordered" evidence="1">
    <location>
        <begin position="410"/>
        <end position="439"/>
    </location>
</feature>
<dbReference type="STRING" id="64571.A0A1Y2GL18"/>
<feature type="region of interest" description="Disordered" evidence="1">
    <location>
        <begin position="56"/>
        <end position="100"/>
    </location>
</feature>
<feature type="compositionally biased region" description="Basic and acidic residues" evidence="1">
    <location>
        <begin position="551"/>
        <end position="576"/>
    </location>
</feature>
<evidence type="ECO:0000256" key="1">
    <source>
        <dbReference type="SAM" id="MobiDB-lite"/>
    </source>
</evidence>
<protein>
    <submittedName>
        <fullName evidence="2">Uncharacterized protein</fullName>
    </submittedName>
</protein>
<feature type="region of interest" description="Disordered" evidence="1">
    <location>
        <begin position="116"/>
        <end position="171"/>
    </location>
</feature>
<feature type="compositionally biased region" description="Polar residues" evidence="1">
    <location>
        <begin position="117"/>
        <end position="128"/>
    </location>
</feature>
<feature type="region of interest" description="Disordered" evidence="1">
    <location>
        <begin position="183"/>
        <end position="231"/>
    </location>
</feature>
<feature type="compositionally biased region" description="Low complexity" evidence="1">
    <location>
        <begin position="414"/>
        <end position="428"/>
    </location>
</feature>
<dbReference type="Proteomes" id="UP000193648">
    <property type="component" value="Unassembled WGS sequence"/>
</dbReference>
<feature type="region of interest" description="Disordered" evidence="1">
    <location>
        <begin position="551"/>
        <end position="594"/>
    </location>
</feature>
<dbReference type="Gene3D" id="3.40.50.300">
    <property type="entry name" value="P-loop containing nucleotide triphosphate hydrolases"/>
    <property type="match status" value="1"/>
</dbReference>
<dbReference type="GeneID" id="33570681"/>
<feature type="compositionally biased region" description="Low complexity" evidence="1">
    <location>
        <begin position="129"/>
        <end position="145"/>
    </location>
</feature>
<evidence type="ECO:0000313" key="2">
    <source>
        <dbReference type="EMBL" id="ORZ14269.1"/>
    </source>
</evidence>
<organism evidence="2 3">
    <name type="scientific">Lobosporangium transversale</name>
    <dbReference type="NCBI Taxonomy" id="64571"/>
    <lineage>
        <taxon>Eukaryota</taxon>
        <taxon>Fungi</taxon>
        <taxon>Fungi incertae sedis</taxon>
        <taxon>Mucoromycota</taxon>
        <taxon>Mortierellomycotina</taxon>
        <taxon>Mortierellomycetes</taxon>
        <taxon>Mortierellales</taxon>
        <taxon>Mortierellaceae</taxon>
        <taxon>Lobosporangium</taxon>
    </lineage>
</organism>
<dbReference type="PROSITE" id="PS51417">
    <property type="entry name" value="ARF"/>
    <property type="match status" value="1"/>
</dbReference>
<sequence length="626" mass="68504">MAALYSSSPEDLPAQTFLERKKPLLLPRQSTNDILSFTHIIADRLAPGQNIWDFFTPPDPSILTPTTKAQTSSSCSDEDISSKKRGTPTTGSPSLSPTKSHIETLALDLTQADKELNSSTNSTSTDVQPSSPTITSSSLSTETLSPPGPTNHTVEDDTPKTQKRRSFAQSFRDSMASLTQLLTQTSTNSSRSTNSTTSLESTSASSTETTSSNASSTKPFSVGTEEEGSEARLASPQYNILVLGSDSAPLASTLYKMSGLLPGATKVHHYQEISGFFVAYFNSYDSSSEGQEEDEEEEQNKRSSESMAASEILGRNDIISTYSYLINKNNNSNKERSEEVLLSDSSSTDGETDSCCHSDTVSIISTDATSTNTRFSKEGCDEFCSIVQPEPEAELTSGQVQEGVAELLGSDDYNNTQGQQKEQNTQQDNHYDQELKKPSPNTNLSIHAFSLDTTWPVPRTLAQRFWFPFAHGIVYIVDATRKNDPRGIDHLIRARQFLASLIADPHFSRKDIPVVIFANKAGTDPETCYRLDEIAEILGCGNWDIRPTDLHDSKNNNAVDKKNGEKRRSSWSEKIKLSTSSSSTSTAASTAKTRPWCVKSTRADGNGDGIRESIEWLKSRMGETWA</sequence>
<feature type="compositionally biased region" description="Low complexity" evidence="1">
    <location>
        <begin position="183"/>
        <end position="217"/>
    </location>
</feature>
<feature type="region of interest" description="Disordered" evidence="1">
    <location>
        <begin position="287"/>
        <end position="309"/>
    </location>
</feature>
<dbReference type="OrthoDB" id="2401604at2759"/>
<feature type="region of interest" description="Disordered" evidence="1">
    <location>
        <begin position="333"/>
        <end position="357"/>
    </location>
</feature>
<dbReference type="InterPro" id="IPR027417">
    <property type="entry name" value="P-loop_NTPase"/>
</dbReference>
<name>A0A1Y2GL18_9FUNG</name>
<reference evidence="2 3" key="1">
    <citation type="submission" date="2016-07" db="EMBL/GenBank/DDBJ databases">
        <title>Pervasive Adenine N6-methylation of Active Genes in Fungi.</title>
        <authorList>
            <consortium name="DOE Joint Genome Institute"/>
            <person name="Mondo S.J."/>
            <person name="Dannebaum R.O."/>
            <person name="Kuo R.C."/>
            <person name="Labutti K."/>
            <person name="Haridas S."/>
            <person name="Kuo A."/>
            <person name="Salamov A."/>
            <person name="Ahrendt S.R."/>
            <person name="Lipzen A."/>
            <person name="Sullivan W."/>
            <person name="Andreopoulos W.B."/>
            <person name="Clum A."/>
            <person name="Lindquist E."/>
            <person name="Daum C."/>
            <person name="Ramamoorthy G.K."/>
            <person name="Gryganskyi A."/>
            <person name="Culley D."/>
            <person name="Magnuson J.K."/>
            <person name="James T.Y."/>
            <person name="O'Malley M.A."/>
            <person name="Stajich J.E."/>
            <person name="Spatafora J.W."/>
            <person name="Visel A."/>
            <person name="Grigoriev I.V."/>
        </authorList>
    </citation>
    <scope>NUCLEOTIDE SEQUENCE [LARGE SCALE GENOMIC DNA]</scope>
    <source>
        <strain evidence="2 3">NRRL 3116</strain>
    </source>
</reference>
<dbReference type="InParanoid" id="A0A1Y2GL18"/>
<accession>A0A1Y2GL18</accession>
<comment type="caution">
    <text evidence="2">The sequence shown here is derived from an EMBL/GenBank/DDBJ whole genome shotgun (WGS) entry which is preliminary data.</text>
</comment>
<keyword evidence="3" id="KW-1185">Reference proteome</keyword>
<dbReference type="EMBL" id="MCFF01000021">
    <property type="protein sequence ID" value="ORZ14269.1"/>
    <property type="molecule type" value="Genomic_DNA"/>
</dbReference>
<feature type="compositionally biased region" description="Low complexity" evidence="1">
    <location>
        <begin position="577"/>
        <end position="593"/>
    </location>
</feature>
<dbReference type="RefSeq" id="XP_021880747.1">
    <property type="nucleotide sequence ID" value="XM_022028838.1"/>
</dbReference>